<keyword evidence="8" id="KW-0408">Iron</keyword>
<name>A0A1T5M4H2_9BACT</name>
<accession>A0A1T5M4H2</accession>
<keyword evidence="5" id="KW-0410">Iron transport</keyword>
<dbReference type="PANTHER" id="PTHR32552:SF68">
    <property type="entry name" value="FERRICHROME OUTER MEMBRANE TRANSPORTER_PHAGE RECEPTOR"/>
    <property type="match status" value="1"/>
</dbReference>
<dbReference type="GO" id="GO:0038023">
    <property type="term" value="F:signaling receptor activity"/>
    <property type="evidence" value="ECO:0007669"/>
    <property type="project" value="InterPro"/>
</dbReference>
<evidence type="ECO:0000313" key="19">
    <source>
        <dbReference type="EMBL" id="SKC83116.1"/>
    </source>
</evidence>
<evidence type="ECO:0000256" key="11">
    <source>
        <dbReference type="ARBA" id="ARBA00023136"/>
    </source>
</evidence>
<keyword evidence="7 16" id="KW-0732">Signal</keyword>
<evidence type="ECO:0000256" key="12">
    <source>
        <dbReference type="ARBA" id="ARBA00023170"/>
    </source>
</evidence>
<dbReference type="Gene3D" id="2.40.170.20">
    <property type="entry name" value="TonB-dependent receptor, beta-barrel domain"/>
    <property type="match status" value="1"/>
</dbReference>
<protein>
    <submittedName>
        <fullName evidence="19">Iron complex outermembrane recepter protein</fullName>
    </submittedName>
</protein>
<evidence type="ECO:0000259" key="18">
    <source>
        <dbReference type="Pfam" id="PF07715"/>
    </source>
</evidence>
<keyword evidence="20" id="KW-1185">Reference proteome</keyword>
<dbReference type="PANTHER" id="PTHR32552">
    <property type="entry name" value="FERRICHROME IRON RECEPTOR-RELATED"/>
    <property type="match status" value="1"/>
</dbReference>
<evidence type="ECO:0000256" key="13">
    <source>
        <dbReference type="ARBA" id="ARBA00023237"/>
    </source>
</evidence>
<feature type="domain" description="TonB-dependent receptor-like beta-barrel" evidence="17">
    <location>
        <begin position="353"/>
        <end position="787"/>
    </location>
</feature>
<feature type="domain" description="TonB-dependent receptor plug" evidence="18">
    <location>
        <begin position="136"/>
        <end position="230"/>
    </location>
</feature>
<evidence type="ECO:0000256" key="7">
    <source>
        <dbReference type="ARBA" id="ARBA00022729"/>
    </source>
</evidence>
<evidence type="ECO:0000256" key="16">
    <source>
        <dbReference type="SAM" id="SignalP"/>
    </source>
</evidence>
<dbReference type="PROSITE" id="PS01156">
    <property type="entry name" value="TONB_DEPENDENT_REC_2"/>
    <property type="match status" value="1"/>
</dbReference>
<evidence type="ECO:0000256" key="8">
    <source>
        <dbReference type="ARBA" id="ARBA00023004"/>
    </source>
</evidence>
<evidence type="ECO:0000256" key="15">
    <source>
        <dbReference type="RuleBase" id="RU003357"/>
    </source>
</evidence>
<evidence type="ECO:0000313" key="20">
    <source>
        <dbReference type="Proteomes" id="UP000190961"/>
    </source>
</evidence>
<keyword evidence="10 15" id="KW-0798">TonB box</keyword>
<evidence type="ECO:0000256" key="4">
    <source>
        <dbReference type="ARBA" id="ARBA00022452"/>
    </source>
</evidence>
<dbReference type="InterPro" id="IPR010105">
    <property type="entry name" value="TonB_sidphr_rcpt"/>
</dbReference>
<reference evidence="19 20" key="1">
    <citation type="submission" date="2017-02" db="EMBL/GenBank/DDBJ databases">
        <authorList>
            <person name="Peterson S.W."/>
        </authorList>
    </citation>
    <scope>NUCLEOTIDE SEQUENCE [LARGE SCALE GENOMIC DNA]</scope>
    <source>
        <strain evidence="19 20">DSM 25262</strain>
    </source>
</reference>
<feature type="chain" id="PRO_5012029943" evidence="16">
    <location>
        <begin position="20"/>
        <end position="815"/>
    </location>
</feature>
<keyword evidence="11 14" id="KW-0472">Membrane</keyword>
<dbReference type="EMBL" id="FUZU01000003">
    <property type="protein sequence ID" value="SKC83116.1"/>
    <property type="molecule type" value="Genomic_DNA"/>
</dbReference>
<feature type="signal peptide" evidence="16">
    <location>
        <begin position="1"/>
        <end position="19"/>
    </location>
</feature>
<dbReference type="SUPFAM" id="SSF56935">
    <property type="entry name" value="Porins"/>
    <property type="match status" value="1"/>
</dbReference>
<evidence type="ECO:0000256" key="9">
    <source>
        <dbReference type="ARBA" id="ARBA00023065"/>
    </source>
</evidence>
<dbReference type="SUPFAM" id="SSF49464">
    <property type="entry name" value="Carboxypeptidase regulatory domain-like"/>
    <property type="match status" value="1"/>
</dbReference>
<dbReference type="GO" id="GO:0009279">
    <property type="term" value="C:cell outer membrane"/>
    <property type="evidence" value="ECO:0007669"/>
    <property type="project" value="UniProtKB-SubCell"/>
</dbReference>
<keyword evidence="12" id="KW-0675">Receptor</keyword>
<dbReference type="Gene3D" id="2.60.40.1120">
    <property type="entry name" value="Carboxypeptidase-like, regulatory domain"/>
    <property type="match status" value="1"/>
</dbReference>
<evidence type="ECO:0000256" key="3">
    <source>
        <dbReference type="ARBA" id="ARBA00022448"/>
    </source>
</evidence>
<evidence type="ECO:0000256" key="1">
    <source>
        <dbReference type="ARBA" id="ARBA00004571"/>
    </source>
</evidence>
<dbReference type="GO" id="GO:0015891">
    <property type="term" value="P:siderophore transport"/>
    <property type="evidence" value="ECO:0007669"/>
    <property type="project" value="InterPro"/>
</dbReference>
<dbReference type="InterPro" id="IPR036942">
    <property type="entry name" value="Beta-barrel_TonB_sf"/>
</dbReference>
<evidence type="ECO:0000256" key="5">
    <source>
        <dbReference type="ARBA" id="ARBA00022496"/>
    </source>
</evidence>
<keyword evidence="3 14" id="KW-0813">Transport</keyword>
<dbReference type="Gene3D" id="2.170.130.10">
    <property type="entry name" value="TonB-dependent receptor, plug domain"/>
    <property type="match status" value="1"/>
</dbReference>
<sequence>MQPKYLLFFFLLISTSLWAQNKGSVQGKVKSSDGQPASHVNVILKGTNKGAIANNKGEYEIKNVDPGNYTLLVSFIGLETKEYSIEVKAGETTAVPEVVLNENSQQLDEIVVSGYKTNEFDRKQSDYVAKLPLKNIENPQVYTTISSELIKDQVVTSFNDALKNAPGLDKRWESTGRSGDGAGYFSLRGFVVQPTLINGLPGLTNGGLDIANIERIEVVRGPSGTLYGSSLISYGGLINIVTKKPTYEKFGGEIAYNTGSFGLNRITADINAPLSKEKKVALRVNTAYHSENSFQDAGFRKSFFIAPSLAYEVNDKLSFLVNAEFLAAENTNQTMLFLDRGAPLTVPTLEALNYDHKRSYTSNDLAMKNPTFSLQAQMNYKLSDTWRSQTVLSRSSAKSDGYYSYLYESTQYYTISEGSVFGRYISKQNSSTLTTDIQQNFIGDFTIGNLRNRVVAGLDYYNNSAQNNDTGYVGNGSIYIGNASVKDVNELVFGITDPEAYETDNDSGVLSKAATDAILAGTTLNNTKAEQEVFSAYFSDVLNITPTLSAMVSLRVDHFVNKDDDASNQTALSPKFGIVYQPIKDQLSVFANYMNGFSNVAPRTEGAGDNITVRSFDPEQANQWEVGVKTDLYDGKVSATLSYYDILVSNVVRQDATRLNYYVQDGENYSKGIEFSIVTSPLPGMNVMGGYSHNNSKMTKTDSEDFIGRRPESAGPRNMANLWVSYRLREGALQGVGIAVGGNYASEYATLDRATTGTFMIPSYTLLNAALSYSTDAFRIAFKVDNLTNEDYYNGWSTINPQKPRNVTTSISFRF</sequence>
<dbReference type="InterPro" id="IPR010917">
    <property type="entry name" value="TonB_rcpt_CS"/>
</dbReference>
<dbReference type="NCBIfam" id="TIGR01783">
    <property type="entry name" value="TonB-siderophor"/>
    <property type="match status" value="1"/>
</dbReference>
<proteinExistence type="inferred from homology"/>
<dbReference type="Pfam" id="PF13715">
    <property type="entry name" value="CarbopepD_reg_2"/>
    <property type="match status" value="1"/>
</dbReference>
<dbReference type="OrthoDB" id="9758472at2"/>
<keyword evidence="13 14" id="KW-0998">Cell outer membrane</keyword>
<dbReference type="GO" id="GO:0015344">
    <property type="term" value="F:siderophore uptake transmembrane transporter activity"/>
    <property type="evidence" value="ECO:0007669"/>
    <property type="project" value="TreeGrafter"/>
</dbReference>
<evidence type="ECO:0000256" key="10">
    <source>
        <dbReference type="ARBA" id="ARBA00023077"/>
    </source>
</evidence>
<dbReference type="Pfam" id="PF00593">
    <property type="entry name" value="TonB_dep_Rec_b-barrel"/>
    <property type="match status" value="1"/>
</dbReference>
<dbReference type="InterPro" id="IPR037066">
    <property type="entry name" value="Plug_dom_sf"/>
</dbReference>
<keyword evidence="6 14" id="KW-0812">Transmembrane</keyword>
<keyword evidence="9" id="KW-0406">Ion transport</keyword>
<comment type="similarity">
    <text evidence="2 14 15">Belongs to the TonB-dependent receptor family.</text>
</comment>
<dbReference type="Proteomes" id="UP000190961">
    <property type="component" value="Unassembled WGS sequence"/>
</dbReference>
<organism evidence="19 20">
    <name type="scientific">Ohtaekwangia koreensis</name>
    <dbReference type="NCBI Taxonomy" id="688867"/>
    <lineage>
        <taxon>Bacteria</taxon>
        <taxon>Pseudomonadati</taxon>
        <taxon>Bacteroidota</taxon>
        <taxon>Cytophagia</taxon>
        <taxon>Cytophagales</taxon>
        <taxon>Fulvivirgaceae</taxon>
        <taxon>Ohtaekwangia</taxon>
    </lineage>
</organism>
<dbReference type="InterPro" id="IPR008969">
    <property type="entry name" value="CarboxyPept-like_regulatory"/>
</dbReference>
<evidence type="ECO:0000256" key="6">
    <source>
        <dbReference type="ARBA" id="ARBA00022692"/>
    </source>
</evidence>
<dbReference type="InterPro" id="IPR000531">
    <property type="entry name" value="Beta-barrel_TonB"/>
</dbReference>
<evidence type="ECO:0000256" key="2">
    <source>
        <dbReference type="ARBA" id="ARBA00009810"/>
    </source>
</evidence>
<dbReference type="RefSeq" id="WP_079688902.1">
    <property type="nucleotide sequence ID" value="NZ_FUZU01000003.1"/>
</dbReference>
<dbReference type="PROSITE" id="PS52016">
    <property type="entry name" value="TONB_DEPENDENT_REC_3"/>
    <property type="match status" value="1"/>
</dbReference>
<evidence type="ECO:0000259" key="17">
    <source>
        <dbReference type="Pfam" id="PF00593"/>
    </source>
</evidence>
<comment type="subcellular location">
    <subcellularLocation>
        <location evidence="1 14">Cell outer membrane</location>
        <topology evidence="1 14">Multi-pass membrane protein</topology>
    </subcellularLocation>
</comment>
<gene>
    <name evidence="19" type="ORF">SAMN05660236_4369</name>
</gene>
<keyword evidence="4 14" id="KW-1134">Transmembrane beta strand</keyword>
<dbReference type="InterPro" id="IPR039426">
    <property type="entry name" value="TonB-dep_rcpt-like"/>
</dbReference>
<dbReference type="AlphaFoldDB" id="A0A1T5M4H2"/>
<dbReference type="STRING" id="688867.SAMN05660236_4369"/>
<dbReference type="Pfam" id="PF07715">
    <property type="entry name" value="Plug"/>
    <property type="match status" value="1"/>
</dbReference>
<dbReference type="InterPro" id="IPR012910">
    <property type="entry name" value="Plug_dom"/>
</dbReference>
<dbReference type="CDD" id="cd01347">
    <property type="entry name" value="ligand_gated_channel"/>
    <property type="match status" value="1"/>
</dbReference>
<evidence type="ECO:0000256" key="14">
    <source>
        <dbReference type="PROSITE-ProRule" id="PRU01360"/>
    </source>
</evidence>